<protein>
    <submittedName>
        <fullName evidence="1">Uncharacterized protein</fullName>
    </submittedName>
</protein>
<dbReference type="EMBL" id="JAGHKT020000016">
    <property type="protein sequence ID" value="MCM5672990.1"/>
    <property type="molecule type" value="Genomic_DNA"/>
</dbReference>
<dbReference type="RefSeq" id="WP_209244392.1">
    <property type="nucleotide sequence ID" value="NZ_JAGHKT020000016.1"/>
</dbReference>
<dbReference type="Proteomes" id="UP000665944">
    <property type="component" value="Unassembled WGS sequence"/>
</dbReference>
<keyword evidence="2" id="KW-1185">Reference proteome</keyword>
<name>A0A8X8KIG2_STAHO</name>
<comment type="caution">
    <text evidence="1">The sequence shown here is derived from an EMBL/GenBank/DDBJ whole genome shotgun (WGS) entry which is preliminary data.</text>
</comment>
<proteinExistence type="predicted"/>
<dbReference type="SUPFAM" id="SSF47413">
    <property type="entry name" value="lambda repressor-like DNA-binding domains"/>
    <property type="match status" value="1"/>
</dbReference>
<sequence length="237" mass="27168">MENCNIIGSVNTLLQSDIKTSQLSKETGISKGYITNLRNGNRDIAKASYEVVAKLYHYFLKKKDYLEASKGIDEIVLKTKIPKDIQQFISSLKESIDSINNSSTNNTINSIVFKRIFNMNKSKQSSNFTKTYWQIDEAIPLEYKHDIYSYQLKILTPIQSKVSIDDEIENFEIIFNYNDLELMLKQLIHRGARVKLIKPNSEVAGIYIDNTEGEESFKYENSFIDIKVSFANKGGSM</sequence>
<organism evidence="1 2">
    <name type="scientific">Staphylococcus hominis</name>
    <dbReference type="NCBI Taxonomy" id="1290"/>
    <lineage>
        <taxon>Bacteria</taxon>
        <taxon>Bacillati</taxon>
        <taxon>Bacillota</taxon>
        <taxon>Bacilli</taxon>
        <taxon>Bacillales</taxon>
        <taxon>Staphylococcaceae</taxon>
        <taxon>Staphylococcus</taxon>
    </lineage>
</organism>
<gene>
    <name evidence="1" type="ORF">J7T32_009580</name>
</gene>
<evidence type="ECO:0000313" key="1">
    <source>
        <dbReference type="EMBL" id="MCM5672990.1"/>
    </source>
</evidence>
<reference evidence="1 2" key="1">
    <citation type="submission" date="2022-06" db="EMBL/GenBank/DDBJ databases">
        <title>Staphylococcus hominis ShoR14 genome sequence.</title>
        <authorList>
            <person name="Yeo C.C."/>
            <person name="Chew C.H."/>
            <person name="Che Hamzah A.M."/>
            <person name="Al-Trad E.I."/>
        </authorList>
    </citation>
    <scope>NUCLEOTIDE SEQUENCE [LARGE SCALE GENOMIC DNA]</scope>
    <source>
        <strain evidence="1 2">ShoR14</strain>
    </source>
</reference>
<dbReference type="InterPro" id="IPR010982">
    <property type="entry name" value="Lambda_DNA-bd_dom_sf"/>
</dbReference>
<evidence type="ECO:0000313" key="2">
    <source>
        <dbReference type="Proteomes" id="UP000665944"/>
    </source>
</evidence>
<accession>A0A8X8KIG2</accession>
<dbReference type="AlphaFoldDB" id="A0A8X8KIG2"/>
<dbReference type="GO" id="GO:0003677">
    <property type="term" value="F:DNA binding"/>
    <property type="evidence" value="ECO:0007669"/>
    <property type="project" value="InterPro"/>
</dbReference>